<dbReference type="Gene3D" id="1.20.120.530">
    <property type="entry name" value="GntR ligand-binding domain-like"/>
    <property type="match status" value="1"/>
</dbReference>
<dbReference type="InterPro" id="IPR011711">
    <property type="entry name" value="GntR_C"/>
</dbReference>
<dbReference type="Pfam" id="PF07729">
    <property type="entry name" value="FCD"/>
    <property type="match status" value="1"/>
</dbReference>
<keyword evidence="3" id="KW-0804">Transcription</keyword>
<dbReference type="CDD" id="cd07377">
    <property type="entry name" value="WHTH_GntR"/>
    <property type="match status" value="1"/>
</dbReference>
<evidence type="ECO:0000256" key="1">
    <source>
        <dbReference type="ARBA" id="ARBA00023015"/>
    </source>
</evidence>
<evidence type="ECO:0000256" key="2">
    <source>
        <dbReference type="ARBA" id="ARBA00023125"/>
    </source>
</evidence>
<dbReference type="InterPro" id="IPR036388">
    <property type="entry name" value="WH-like_DNA-bd_sf"/>
</dbReference>
<dbReference type="GO" id="GO:0003700">
    <property type="term" value="F:DNA-binding transcription factor activity"/>
    <property type="evidence" value="ECO:0007669"/>
    <property type="project" value="InterPro"/>
</dbReference>
<dbReference type="EMBL" id="QFPW01000017">
    <property type="protein sequence ID" value="PZQ47315.1"/>
    <property type="molecule type" value="Genomic_DNA"/>
</dbReference>
<reference evidence="5 6" key="1">
    <citation type="submission" date="2017-08" db="EMBL/GenBank/DDBJ databases">
        <title>Infants hospitalized years apart are colonized by the same room-sourced microbial strains.</title>
        <authorList>
            <person name="Brooks B."/>
            <person name="Olm M.R."/>
            <person name="Firek B.A."/>
            <person name="Baker R."/>
            <person name="Thomas B.C."/>
            <person name="Morowitz M.J."/>
            <person name="Banfield J.F."/>
        </authorList>
    </citation>
    <scope>NUCLEOTIDE SEQUENCE [LARGE SCALE GENOMIC DNA]</scope>
    <source>
        <strain evidence="5">S2_005_002_R2_34</strain>
    </source>
</reference>
<evidence type="ECO:0000259" key="4">
    <source>
        <dbReference type="PROSITE" id="PS50949"/>
    </source>
</evidence>
<dbReference type="Gene3D" id="1.10.10.10">
    <property type="entry name" value="Winged helix-like DNA-binding domain superfamily/Winged helix DNA-binding domain"/>
    <property type="match status" value="1"/>
</dbReference>
<accession>A0A2W5N975</accession>
<organism evidence="5 6">
    <name type="scientific">Rhodovulum sulfidophilum</name>
    <name type="common">Rhodobacter sulfidophilus</name>
    <dbReference type="NCBI Taxonomy" id="35806"/>
    <lineage>
        <taxon>Bacteria</taxon>
        <taxon>Pseudomonadati</taxon>
        <taxon>Pseudomonadota</taxon>
        <taxon>Alphaproteobacteria</taxon>
        <taxon>Rhodobacterales</taxon>
        <taxon>Paracoccaceae</taxon>
        <taxon>Rhodovulum</taxon>
    </lineage>
</organism>
<dbReference type="SMART" id="SM00895">
    <property type="entry name" value="FCD"/>
    <property type="match status" value="1"/>
</dbReference>
<dbReference type="PANTHER" id="PTHR43537:SF5">
    <property type="entry name" value="UXU OPERON TRANSCRIPTIONAL REGULATOR"/>
    <property type="match status" value="1"/>
</dbReference>
<comment type="caution">
    <text evidence="5">The sequence shown here is derived from an EMBL/GenBank/DDBJ whole genome shotgun (WGS) entry which is preliminary data.</text>
</comment>
<dbReference type="InterPro" id="IPR008920">
    <property type="entry name" value="TF_FadR/GntR_C"/>
</dbReference>
<dbReference type="InterPro" id="IPR036390">
    <property type="entry name" value="WH_DNA-bd_sf"/>
</dbReference>
<protein>
    <submittedName>
        <fullName evidence="5">FadR family transcriptional regulator</fullName>
    </submittedName>
</protein>
<name>A0A2W5N975_RHOSU</name>
<proteinExistence type="predicted"/>
<dbReference type="PANTHER" id="PTHR43537">
    <property type="entry name" value="TRANSCRIPTIONAL REGULATOR, GNTR FAMILY"/>
    <property type="match status" value="1"/>
</dbReference>
<evidence type="ECO:0000313" key="6">
    <source>
        <dbReference type="Proteomes" id="UP000249185"/>
    </source>
</evidence>
<dbReference type="Pfam" id="PF00392">
    <property type="entry name" value="GntR"/>
    <property type="match status" value="1"/>
</dbReference>
<dbReference type="PROSITE" id="PS50949">
    <property type="entry name" value="HTH_GNTR"/>
    <property type="match status" value="1"/>
</dbReference>
<dbReference type="Proteomes" id="UP000249185">
    <property type="component" value="Unassembled WGS sequence"/>
</dbReference>
<dbReference type="AlphaFoldDB" id="A0A2W5N975"/>
<evidence type="ECO:0000313" key="5">
    <source>
        <dbReference type="EMBL" id="PZQ47315.1"/>
    </source>
</evidence>
<keyword evidence="2" id="KW-0238">DNA-binding</keyword>
<gene>
    <name evidence="5" type="ORF">DI556_17750</name>
</gene>
<dbReference type="PRINTS" id="PR00035">
    <property type="entry name" value="HTHGNTR"/>
</dbReference>
<evidence type="ECO:0000256" key="3">
    <source>
        <dbReference type="ARBA" id="ARBA00023163"/>
    </source>
</evidence>
<dbReference type="SUPFAM" id="SSF46785">
    <property type="entry name" value="Winged helix' DNA-binding domain"/>
    <property type="match status" value="1"/>
</dbReference>
<dbReference type="GO" id="GO:0003677">
    <property type="term" value="F:DNA binding"/>
    <property type="evidence" value="ECO:0007669"/>
    <property type="project" value="UniProtKB-KW"/>
</dbReference>
<feature type="domain" description="HTH gntR-type" evidence="4">
    <location>
        <begin position="15"/>
        <end position="83"/>
    </location>
</feature>
<dbReference type="SUPFAM" id="SSF48008">
    <property type="entry name" value="GntR ligand-binding domain-like"/>
    <property type="match status" value="1"/>
</dbReference>
<keyword evidence="1" id="KW-0805">Transcription regulation</keyword>
<sequence length="241" mass="26255">MDERDDIGGPAARPASFADQVYGRILDSILAGEFPTGTRLPSETRLGEIYGVSRPVVRDALARLRRDGLIDIRKGSGSHVRATPPADLSTLADLNQVARYQRFQEFRVVLEGAGAALAAERRDAAALARIEAAHQAFVAEIRAGRFHWSFDRALHLAVAEAAGNEFFVRGLEGPELALGDFMNVSLSLTSSRSPERGELVIREHAGIVDAIRSGDPLSAKVAMEHHLLQSRKRMLDRTLAP</sequence>
<dbReference type="SMART" id="SM00345">
    <property type="entry name" value="HTH_GNTR"/>
    <property type="match status" value="1"/>
</dbReference>
<dbReference type="InterPro" id="IPR000524">
    <property type="entry name" value="Tscrpt_reg_HTH_GntR"/>
</dbReference>